<reference evidence="6 7" key="1">
    <citation type="submission" date="2019-12" db="EMBL/GenBank/DDBJ databases">
        <title>Genomic-based taxomic classification of the family Erythrobacteraceae.</title>
        <authorList>
            <person name="Xu L."/>
        </authorList>
    </citation>
    <scope>NUCLEOTIDE SEQUENCE [LARGE SCALE GENOMIC DNA]</scope>
    <source>
        <strain evidence="6 7">KCTC 52763</strain>
    </source>
</reference>
<comment type="caution">
    <text evidence="6">The sequence shown here is derived from an EMBL/GenBank/DDBJ whole genome shotgun (WGS) entry which is preliminary data.</text>
</comment>
<keyword evidence="4 5" id="KW-0472">Membrane</keyword>
<feature type="transmembrane region" description="Helical" evidence="5">
    <location>
        <begin position="75"/>
        <end position="100"/>
    </location>
</feature>
<evidence type="ECO:0000256" key="3">
    <source>
        <dbReference type="ARBA" id="ARBA00022989"/>
    </source>
</evidence>
<dbReference type="SUPFAM" id="SSF161084">
    <property type="entry name" value="MAPEG domain-like"/>
    <property type="match status" value="1"/>
</dbReference>
<gene>
    <name evidence="6" type="ORF">GRI41_04180</name>
</gene>
<sequence>MQAQILAPAAVLVLWSLIMLYWMAFTRLPAIKKVSGGGIGEAKPGGRGQDLEGVIPDKVQWKAHNYAHLMEQPTIFYPAVVILAVMGAGAVDVTLAWIYVALRIVHSLYQATVNVVRIRFLLFLAATLALSALAIRAIAVTLFADPGVL</sequence>
<dbReference type="InterPro" id="IPR001129">
    <property type="entry name" value="Membr-assoc_MAPEG"/>
</dbReference>
<comment type="subcellular location">
    <subcellularLocation>
        <location evidence="1">Membrane</location>
    </subcellularLocation>
</comment>
<dbReference type="Proteomes" id="UP000442714">
    <property type="component" value="Unassembled WGS sequence"/>
</dbReference>
<organism evidence="6 7">
    <name type="scientific">Pontixanthobacter aquaemixtae</name>
    <dbReference type="NCBI Taxonomy" id="1958940"/>
    <lineage>
        <taxon>Bacteria</taxon>
        <taxon>Pseudomonadati</taxon>
        <taxon>Pseudomonadota</taxon>
        <taxon>Alphaproteobacteria</taxon>
        <taxon>Sphingomonadales</taxon>
        <taxon>Erythrobacteraceae</taxon>
        <taxon>Pontixanthobacter</taxon>
    </lineage>
</organism>
<evidence type="ECO:0000256" key="2">
    <source>
        <dbReference type="ARBA" id="ARBA00022692"/>
    </source>
</evidence>
<proteinExistence type="predicted"/>
<accession>A0A844ZNR6</accession>
<dbReference type="RefSeq" id="WP_160603502.1">
    <property type="nucleotide sequence ID" value="NZ_WTYX01000001.1"/>
</dbReference>
<dbReference type="OrthoDB" id="5516290at2"/>
<keyword evidence="3 5" id="KW-1133">Transmembrane helix</keyword>
<feature type="transmembrane region" description="Helical" evidence="5">
    <location>
        <begin position="5"/>
        <end position="24"/>
    </location>
</feature>
<evidence type="ECO:0000313" key="6">
    <source>
        <dbReference type="EMBL" id="MXO90011.1"/>
    </source>
</evidence>
<evidence type="ECO:0000256" key="4">
    <source>
        <dbReference type="ARBA" id="ARBA00023136"/>
    </source>
</evidence>
<dbReference type="Pfam" id="PF01124">
    <property type="entry name" value="MAPEG"/>
    <property type="match status" value="1"/>
</dbReference>
<protein>
    <submittedName>
        <fullName evidence="6">MAPEG family protein</fullName>
    </submittedName>
</protein>
<keyword evidence="7" id="KW-1185">Reference proteome</keyword>
<dbReference type="AlphaFoldDB" id="A0A844ZNR6"/>
<keyword evidence="2 5" id="KW-0812">Transmembrane</keyword>
<dbReference type="GO" id="GO:0016020">
    <property type="term" value="C:membrane"/>
    <property type="evidence" value="ECO:0007669"/>
    <property type="project" value="UniProtKB-SubCell"/>
</dbReference>
<evidence type="ECO:0000256" key="5">
    <source>
        <dbReference type="SAM" id="Phobius"/>
    </source>
</evidence>
<feature type="transmembrane region" description="Helical" evidence="5">
    <location>
        <begin position="120"/>
        <end position="144"/>
    </location>
</feature>
<dbReference type="InterPro" id="IPR023352">
    <property type="entry name" value="MAPEG-like_dom_sf"/>
</dbReference>
<dbReference type="EMBL" id="WTYX01000001">
    <property type="protein sequence ID" value="MXO90011.1"/>
    <property type="molecule type" value="Genomic_DNA"/>
</dbReference>
<dbReference type="Gene3D" id="1.20.120.550">
    <property type="entry name" value="Membrane associated eicosanoid/glutathione metabolism-like domain"/>
    <property type="match status" value="1"/>
</dbReference>
<evidence type="ECO:0000313" key="7">
    <source>
        <dbReference type="Proteomes" id="UP000442714"/>
    </source>
</evidence>
<evidence type="ECO:0000256" key="1">
    <source>
        <dbReference type="ARBA" id="ARBA00004370"/>
    </source>
</evidence>
<name>A0A844ZNR6_9SPHN</name>